<organism evidence="18 19">
    <name type="scientific">Thiohalocapsa halophila</name>
    <dbReference type="NCBI Taxonomy" id="69359"/>
    <lineage>
        <taxon>Bacteria</taxon>
        <taxon>Pseudomonadati</taxon>
        <taxon>Pseudomonadota</taxon>
        <taxon>Gammaproteobacteria</taxon>
        <taxon>Chromatiales</taxon>
        <taxon>Chromatiaceae</taxon>
        <taxon>Thiohalocapsa</taxon>
    </lineage>
</organism>
<dbReference type="Gene3D" id="4.10.480.10">
    <property type="entry name" value="Cytochrome-c3 hydrogenase, C-terminal domain"/>
    <property type="match status" value="1"/>
</dbReference>
<dbReference type="EC" id="1.12.99.6" evidence="6"/>
<feature type="domain" description="NADH:ubiquinone oxidoreductase-like 20kDa subunit" evidence="16">
    <location>
        <begin position="76"/>
        <end position="222"/>
    </location>
</feature>
<evidence type="ECO:0000313" key="19">
    <source>
        <dbReference type="Proteomes" id="UP000748752"/>
    </source>
</evidence>
<evidence type="ECO:0000256" key="11">
    <source>
        <dbReference type="ARBA" id="ARBA00023004"/>
    </source>
</evidence>
<comment type="catalytic activity">
    <reaction evidence="14">
        <text>H2 + A = AH2</text>
        <dbReference type="Rhea" id="RHEA:12116"/>
        <dbReference type="ChEBI" id="CHEBI:13193"/>
        <dbReference type="ChEBI" id="CHEBI:17499"/>
        <dbReference type="ChEBI" id="CHEBI:18276"/>
        <dbReference type="EC" id="1.12.99.6"/>
    </reaction>
</comment>
<evidence type="ECO:0000256" key="15">
    <source>
        <dbReference type="SAM" id="MobiDB-lite"/>
    </source>
</evidence>
<accession>A0ABS1CEI7</accession>
<evidence type="ECO:0000256" key="12">
    <source>
        <dbReference type="ARBA" id="ARBA00023014"/>
    </source>
</evidence>
<dbReference type="PANTHER" id="PTHR30013">
    <property type="entry name" value="NIFE / NIFESE HYDROGENASE SMALL SUBUNIT FAMILY MEMBER"/>
    <property type="match status" value="1"/>
</dbReference>
<keyword evidence="11" id="KW-0408">Iron</keyword>
<evidence type="ECO:0000256" key="3">
    <source>
        <dbReference type="ARBA" id="ARBA00004196"/>
    </source>
</evidence>
<comment type="caution">
    <text evidence="18">The sequence shown here is derived from an EMBL/GenBank/DDBJ whole genome shotgun (WGS) entry which is preliminary data.</text>
</comment>
<dbReference type="SUPFAM" id="SSF56770">
    <property type="entry name" value="HydA/Nqo6-like"/>
    <property type="match status" value="1"/>
</dbReference>
<evidence type="ECO:0000256" key="10">
    <source>
        <dbReference type="ARBA" id="ARBA00023002"/>
    </source>
</evidence>
<feature type="region of interest" description="Disordered" evidence="15">
    <location>
        <begin position="1"/>
        <end position="26"/>
    </location>
</feature>
<dbReference type="InterPro" id="IPR037024">
    <property type="entry name" value="NiFe_Hase_small_N_sf"/>
</dbReference>
<keyword evidence="10" id="KW-0560">Oxidoreductase</keyword>
<keyword evidence="9" id="KW-0732">Signal</keyword>
<comment type="subunit">
    <text evidence="5">Heterodimer of a large and a small subunit.</text>
</comment>
<comment type="subcellular location">
    <subcellularLocation>
        <location evidence="3">Cell envelope</location>
    </subcellularLocation>
</comment>
<dbReference type="InterPro" id="IPR006137">
    <property type="entry name" value="NADH_UbQ_OxRdtase-like_20kDa"/>
</dbReference>
<dbReference type="InterPro" id="IPR027394">
    <property type="entry name" value="Cytochrome-c3_hydrogenase_C"/>
</dbReference>
<keyword evidence="19" id="KW-1185">Reference proteome</keyword>
<evidence type="ECO:0000256" key="4">
    <source>
        <dbReference type="ARBA" id="ARBA00006605"/>
    </source>
</evidence>
<name>A0ABS1CEI7_9GAMM</name>
<feature type="domain" description="Cytochrome-c3 hydrogenase C-terminal" evidence="17">
    <location>
        <begin position="242"/>
        <end position="321"/>
    </location>
</feature>
<evidence type="ECO:0000256" key="2">
    <source>
        <dbReference type="ARBA" id="ARBA00001966"/>
    </source>
</evidence>
<proteinExistence type="inferred from homology"/>
<dbReference type="InterPro" id="IPR006311">
    <property type="entry name" value="TAT_signal"/>
</dbReference>
<evidence type="ECO:0000256" key="8">
    <source>
        <dbReference type="ARBA" id="ARBA00022723"/>
    </source>
</evidence>
<dbReference type="NCBIfam" id="TIGR00391">
    <property type="entry name" value="hydA"/>
    <property type="match status" value="1"/>
</dbReference>
<comment type="cofactor">
    <cofactor evidence="2">
        <name>[4Fe-4S] cluster</name>
        <dbReference type="ChEBI" id="CHEBI:49883"/>
    </cofactor>
</comment>
<dbReference type="InterPro" id="IPR037148">
    <property type="entry name" value="NiFe-Hase_small_C_sf"/>
</dbReference>
<evidence type="ECO:0000256" key="14">
    <source>
        <dbReference type="ARBA" id="ARBA00048757"/>
    </source>
</evidence>
<keyword evidence="12" id="KW-0411">Iron-sulfur</keyword>
<dbReference type="PANTHER" id="PTHR30013:SF7">
    <property type="entry name" value="HYDROGENASE-2 SMALL CHAIN"/>
    <property type="match status" value="1"/>
</dbReference>
<evidence type="ECO:0000256" key="9">
    <source>
        <dbReference type="ARBA" id="ARBA00022729"/>
    </source>
</evidence>
<dbReference type="PIRSF" id="PIRSF000310">
    <property type="entry name" value="NiFe_hyd_ssu"/>
    <property type="match status" value="1"/>
</dbReference>
<evidence type="ECO:0000256" key="13">
    <source>
        <dbReference type="ARBA" id="ARBA00023291"/>
    </source>
</evidence>
<dbReference type="RefSeq" id="WP_200235025.1">
    <property type="nucleotide sequence ID" value="NZ_NRRV01000010.1"/>
</dbReference>
<dbReference type="NCBIfam" id="TIGR01409">
    <property type="entry name" value="TAT_signal_seq"/>
    <property type="match status" value="1"/>
</dbReference>
<protein>
    <recommendedName>
        <fullName evidence="6">hydrogenase (acceptor)</fullName>
        <ecNumber evidence="6">1.12.99.6</ecNumber>
    </recommendedName>
</protein>
<evidence type="ECO:0000256" key="6">
    <source>
        <dbReference type="ARBA" id="ARBA00012082"/>
    </source>
</evidence>
<dbReference type="Proteomes" id="UP000748752">
    <property type="component" value="Unassembled WGS sequence"/>
</dbReference>
<dbReference type="InterPro" id="IPR019546">
    <property type="entry name" value="TAT_signal_bac_arc"/>
</dbReference>
<dbReference type="Pfam" id="PF01058">
    <property type="entry name" value="Oxidored_q6"/>
    <property type="match status" value="1"/>
</dbReference>
<evidence type="ECO:0000256" key="5">
    <source>
        <dbReference type="ARBA" id="ARBA00011771"/>
    </source>
</evidence>
<comment type="cofactor">
    <cofactor evidence="1">
        <name>[3Fe-4S] cluster</name>
        <dbReference type="ChEBI" id="CHEBI:21137"/>
    </cofactor>
</comment>
<dbReference type="EMBL" id="NRRV01000010">
    <property type="protein sequence ID" value="MBK1630314.1"/>
    <property type="molecule type" value="Genomic_DNA"/>
</dbReference>
<dbReference type="InterPro" id="IPR001821">
    <property type="entry name" value="NiFe_hydrogenase_ssu"/>
</dbReference>
<sequence>MATASPQRTDGRPAPTPQPTLGESLRRNGVSRRGFMQFCAATASLMALPPSMAPAIAAALESARRPSVIWLSFQECTGCTESLTRSFSPTVENLILDTISLDYHHTLQAAAGDAAEHAREEAMHANAGEYLVVVDGSLPGPKANPGYSTIAGISNYDMLMETVADAAAVIAVGSCAAFGGLPKADPNPSGAVSVQDLIKDKPVINVSGCPPVPMVITGVLAQYLTFGKLPELDQYNRPLAFFGQSIHDRCYRRPFYDKGLFAETFDDEGAKKGWCLYRLGCKGPMTYNACATMKWNGGVSWPVESGAPCLGCSEPDFWDAGGFYDALSVPPGRSGDMLLAAGAAGVAVGTGAGLLARSKARTAEKQHETVTAEQLEEKL</sequence>
<evidence type="ECO:0000256" key="1">
    <source>
        <dbReference type="ARBA" id="ARBA00001927"/>
    </source>
</evidence>
<evidence type="ECO:0000259" key="17">
    <source>
        <dbReference type="Pfam" id="PF14720"/>
    </source>
</evidence>
<gene>
    <name evidence="18" type="ORF">CKO31_06040</name>
</gene>
<keyword evidence="7" id="KW-0004">4Fe-4S</keyword>
<evidence type="ECO:0000313" key="18">
    <source>
        <dbReference type="EMBL" id="MBK1630314.1"/>
    </source>
</evidence>
<dbReference type="PROSITE" id="PS51318">
    <property type="entry name" value="TAT"/>
    <property type="match status" value="1"/>
</dbReference>
<keyword evidence="8" id="KW-0479">Metal-binding</keyword>
<keyword evidence="13" id="KW-0003">3Fe-4S</keyword>
<dbReference type="Gene3D" id="3.40.50.700">
    <property type="entry name" value="NADH:ubiquinone oxidoreductase-like, 20kDa subunit"/>
    <property type="match status" value="1"/>
</dbReference>
<comment type="similarity">
    <text evidence="4">Belongs to the [NiFe]/[NiFeSe] hydrogenase small subunit family.</text>
</comment>
<evidence type="ECO:0000259" key="16">
    <source>
        <dbReference type="Pfam" id="PF01058"/>
    </source>
</evidence>
<dbReference type="Pfam" id="PF14720">
    <property type="entry name" value="NiFe_hyd_SSU_C"/>
    <property type="match status" value="1"/>
</dbReference>
<evidence type="ECO:0000256" key="7">
    <source>
        <dbReference type="ARBA" id="ARBA00022485"/>
    </source>
</evidence>
<reference evidence="18 19" key="1">
    <citation type="journal article" date="2020" name="Microorganisms">
        <title>Osmotic Adaptation and Compatible Solute Biosynthesis of Phototrophic Bacteria as Revealed from Genome Analyses.</title>
        <authorList>
            <person name="Imhoff J.F."/>
            <person name="Rahn T."/>
            <person name="Kunzel S."/>
            <person name="Keller A."/>
            <person name="Neulinger S.C."/>
        </authorList>
    </citation>
    <scope>NUCLEOTIDE SEQUENCE [LARGE SCALE GENOMIC DNA]</scope>
    <source>
        <strain evidence="18 19">DSM 6210</strain>
    </source>
</reference>
<dbReference type="PRINTS" id="PR00614">
    <property type="entry name" value="NIHGNASESMLL"/>
</dbReference>